<name>A0ABV3X8Q0_9ACTN</name>
<keyword evidence="2" id="KW-0472">Membrane</keyword>
<keyword evidence="2" id="KW-0812">Transmembrane</keyword>
<dbReference type="RefSeq" id="WP_369202282.1">
    <property type="nucleotide sequence ID" value="NZ_JBFNXQ010000002.1"/>
</dbReference>
<dbReference type="EMBL" id="JBFNXQ010000002">
    <property type="protein sequence ID" value="MEX5716923.1"/>
    <property type="molecule type" value="Genomic_DNA"/>
</dbReference>
<feature type="transmembrane region" description="Helical" evidence="2">
    <location>
        <begin position="126"/>
        <end position="149"/>
    </location>
</feature>
<sequence>MEFPAPLPADAVSRAFREELPPLRRAAVLSWLAFATTFGTVRAITYSIRDGRGPFRDVTPGGMHLHHYLWGIALLSVIGGVAVRGEDRTRRHPLVALGYGTGMALVVDEFALLLDLRDVYWQRQGRVSVDVGVGVIALGGTALAAGPAVRRLLRPRPGRSAGSATPVRGTVPGGRTDRGRPRD</sequence>
<feature type="transmembrane region" description="Helical" evidence="2">
    <location>
        <begin position="26"/>
        <end position="45"/>
    </location>
</feature>
<keyword evidence="2" id="KW-1133">Transmembrane helix</keyword>
<evidence type="ECO:0000256" key="1">
    <source>
        <dbReference type="SAM" id="MobiDB-lite"/>
    </source>
</evidence>
<evidence type="ECO:0000256" key="2">
    <source>
        <dbReference type="SAM" id="Phobius"/>
    </source>
</evidence>
<evidence type="ECO:0000313" key="3">
    <source>
        <dbReference type="EMBL" id="MEX5716923.1"/>
    </source>
</evidence>
<comment type="caution">
    <text evidence="3">The sequence shown here is derived from an EMBL/GenBank/DDBJ whole genome shotgun (WGS) entry which is preliminary data.</text>
</comment>
<reference evidence="3 4" key="1">
    <citation type="submission" date="2024-06" db="EMBL/GenBank/DDBJ databases">
        <title>Draft genome sequence of Geodermatophilus badlandi, a novel member of the Geodermatophilaceae isolated from badland sedimentary rocks in the Red desert, Wyoming, USA.</title>
        <authorList>
            <person name="Ben Tekaya S."/>
            <person name="Nouioui I."/>
            <person name="Flores G.M."/>
            <person name="Shaal M.N."/>
            <person name="Bredoire F."/>
            <person name="Basile F."/>
            <person name="Van Diepen L."/>
            <person name="Ward N.L."/>
        </authorList>
    </citation>
    <scope>NUCLEOTIDE SEQUENCE [LARGE SCALE GENOMIC DNA]</scope>
    <source>
        <strain evidence="3 4">WL48A</strain>
    </source>
</reference>
<organism evidence="3 4">
    <name type="scientific">Geodermatophilus maliterrae</name>
    <dbReference type="NCBI Taxonomy" id="3162531"/>
    <lineage>
        <taxon>Bacteria</taxon>
        <taxon>Bacillati</taxon>
        <taxon>Actinomycetota</taxon>
        <taxon>Actinomycetes</taxon>
        <taxon>Geodermatophilales</taxon>
        <taxon>Geodermatophilaceae</taxon>
        <taxon>Geodermatophilus</taxon>
    </lineage>
</organism>
<accession>A0ABV3X8Q0</accession>
<proteinExistence type="predicted"/>
<gene>
    <name evidence="3" type="ORF">ABQ292_00905</name>
</gene>
<feature type="region of interest" description="Disordered" evidence="1">
    <location>
        <begin position="154"/>
        <end position="183"/>
    </location>
</feature>
<feature type="transmembrane region" description="Helical" evidence="2">
    <location>
        <begin position="95"/>
        <end position="114"/>
    </location>
</feature>
<feature type="transmembrane region" description="Helical" evidence="2">
    <location>
        <begin position="65"/>
        <end position="83"/>
    </location>
</feature>
<evidence type="ECO:0008006" key="5">
    <source>
        <dbReference type="Google" id="ProtNLM"/>
    </source>
</evidence>
<evidence type="ECO:0000313" key="4">
    <source>
        <dbReference type="Proteomes" id="UP001560045"/>
    </source>
</evidence>
<dbReference type="Proteomes" id="UP001560045">
    <property type="component" value="Unassembled WGS sequence"/>
</dbReference>
<keyword evidence="4" id="KW-1185">Reference proteome</keyword>
<protein>
    <recommendedName>
        <fullName evidence="5">Integral membrane protein</fullName>
    </recommendedName>
</protein>